<evidence type="ECO:0000256" key="1">
    <source>
        <dbReference type="ARBA" id="ARBA00038283"/>
    </source>
</evidence>
<comment type="similarity">
    <text evidence="1">Belongs to the initiator RepB protein family.</text>
</comment>
<dbReference type="InterPro" id="IPR000525">
    <property type="entry name" value="Initiator_Rep_WH1"/>
</dbReference>
<dbReference type="RefSeq" id="WP_021709073.1">
    <property type="nucleotide sequence ID" value="NZ_BAOB01000222.1"/>
</dbReference>
<accession>U3C1G5</accession>
<dbReference type="OrthoDB" id="5810823at2"/>
<evidence type="ECO:0000313" key="4">
    <source>
        <dbReference type="Proteomes" id="UP000016567"/>
    </source>
</evidence>
<dbReference type="EMBL" id="BATL01000023">
    <property type="protein sequence ID" value="GAD75314.1"/>
    <property type="molecule type" value="Genomic_DNA"/>
</dbReference>
<sequence length="356" mass="41117">MTEKNIELVTEDHLDYHFKTHGLIYASTSLTCRMMDMFALMLTHMKESDWNKNNDQHFVPEYRFNTSQLTQWFDIDVKYLATTLKKPAKSLGEKQIGIEDDKGSFAYYPLLAKVTYADGTLTIKPNGELRELYIINSHKNGHAKIDNNIFKKLTNPNTKRVFEFLCRYRSNQTEMYFISVDKLQVLFGVKTDKGKVLKKTYIRHSAFISRIIAPALADIATNPIAKDKLEIITKDGLQGYEVEPSSDGGCKIRFLVKWKNQLSLKEAEACYSKISSLMQQKQDIESEGGDVLPTLREIHSLFLRLGNEGHAEVLEDEINKLVESNRIPDEPNEEELKLAEKRREVDNMFEQMFLKK</sequence>
<dbReference type="GO" id="GO:0003887">
    <property type="term" value="F:DNA-directed DNA polymerase activity"/>
    <property type="evidence" value="ECO:0007669"/>
    <property type="project" value="InterPro"/>
</dbReference>
<comment type="caution">
    <text evidence="3">The sequence shown here is derived from an EMBL/GenBank/DDBJ whole genome shotgun (WGS) entry which is preliminary data.</text>
</comment>
<organism evidence="3 4">
    <name type="scientific">Vibrio azureus NBRC 104587</name>
    <dbReference type="NCBI Taxonomy" id="1219077"/>
    <lineage>
        <taxon>Bacteria</taxon>
        <taxon>Pseudomonadati</taxon>
        <taxon>Pseudomonadota</taxon>
        <taxon>Gammaproteobacteria</taxon>
        <taxon>Vibrionales</taxon>
        <taxon>Vibrionaceae</taxon>
        <taxon>Vibrio</taxon>
    </lineage>
</organism>
<gene>
    <name evidence="3" type="ORF">VAZ01S_023_00810</name>
</gene>
<dbReference type="InterPro" id="IPR036388">
    <property type="entry name" value="WH-like_DNA-bd_sf"/>
</dbReference>
<dbReference type="SUPFAM" id="SSF46785">
    <property type="entry name" value="Winged helix' DNA-binding domain"/>
    <property type="match status" value="2"/>
</dbReference>
<dbReference type="AlphaFoldDB" id="U3C1G5"/>
<evidence type="ECO:0000259" key="2">
    <source>
        <dbReference type="Pfam" id="PF01051"/>
    </source>
</evidence>
<dbReference type="Pfam" id="PF01051">
    <property type="entry name" value="Rep3_N"/>
    <property type="match status" value="1"/>
</dbReference>
<dbReference type="GO" id="GO:0006270">
    <property type="term" value="P:DNA replication initiation"/>
    <property type="evidence" value="ECO:0007669"/>
    <property type="project" value="InterPro"/>
</dbReference>
<evidence type="ECO:0000313" key="3">
    <source>
        <dbReference type="EMBL" id="GAD75314.1"/>
    </source>
</evidence>
<dbReference type="Gene3D" id="1.10.10.10">
    <property type="entry name" value="Winged helix-like DNA-binding domain superfamily/Winged helix DNA-binding domain"/>
    <property type="match status" value="2"/>
</dbReference>
<dbReference type="eggNOG" id="ENOG5031PDJ">
    <property type="taxonomic scope" value="Bacteria"/>
</dbReference>
<protein>
    <recommendedName>
        <fullName evidence="2">Initiator Rep protein WH1 domain-containing protein</fullName>
    </recommendedName>
</protein>
<name>U3C1G5_9VIBR</name>
<dbReference type="InterPro" id="IPR036390">
    <property type="entry name" value="WH_DNA-bd_sf"/>
</dbReference>
<dbReference type="Proteomes" id="UP000016567">
    <property type="component" value="Unassembled WGS sequence"/>
</dbReference>
<feature type="domain" description="Initiator Rep protein WH1" evidence="2">
    <location>
        <begin position="19"/>
        <end position="166"/>
    </location>
</feature>
<keyword evidence="4" id="KW-1185">Reference proteome</keyword>
<reference evidence="3 4" key="1">
    <citation type="submission" date="2013-09" db="EMBL/GenBank/DDBJ databases">
        <title>Whole genome shotgun sequence of Vibrio azureus NBRC 104587.</title>
        <authorList>
            <person name="Isaki S."/>
            <person name="Hosoyama A."/>
            <person name="Numata M."/>
            <person name="Hashimoto M."/>
            <person name="Hosoyama Y."/>
            <person name="Tsuchikane K."/>
            <person name="Noguchi M."/>
            <person name="Hirakata S."/>
            <person name="Ichikawa N."/>
            <person name="Ohji S."/>
            <person name="Yamazoe A."/>
            <person name="Fujita N."/>
        </authorList>
    </citation>
    <scope>NUCLEOTIDE SEQUENCE [LARGE SCALE GENOMIC DNA]</scope>
    <source>
        <strain evidence="3 4">NBRC 104587</strain>
    </source>
</reference>
<proteinExistence type="inferred from homology"/>